<dbReference type="EMBL" id="JARBJD010000168">
    <property type="protein sequence ID" value="KAK2948826.1"/>
    <property type="molecule type" value="Genomic_DNA"/>
</dbReference>
<keyword evidence="3" id="KW-1185">Reference proteome</keyword>
<organism evidence="2 3">
    <name type="scientific">Blattamonas nauphoetae</name>
    <dbReference type="NCBI Taxonomy" id="2049346"/>
    <lineage>
        <taxon>Eukaryota</taxon>
        <taxon>Metamonada</taxon>
        <taxon>Preaxostyla</taxon>
        <taxon>Oxymonadida</taxon>
        <taxon>Blattamonas</taxon>
    </lineage>
</organism>
<feature type="compositionally biased region" description="Basic and acidic residues" evidence="1">
    <location>
        <begin position="140"/>
        <end position="149"/>
    </location>
</feature>
<sequence length="155" mass="17456">MENGTIIPLPVELTTPQTLIQTNAFMSAPQKLIDSSGTPTDKDINSTLDDDWIRRARAIELLVGVVCCVLRIKGKDERKLSYFHIGRILPVLMGSMSIFAEKPINGGRWMLNNQRKRAQMYLASVWHLSLTPRPPQNKDILPRHTDPHDACVTTP</sequence>
<name>A0ABQ9XA75_9EUKA</name>
<gene>
    <name evidence="2" type="ORF">BLNAU_16276</name>
</gene>
<protein>
    <submittedName>
        <fullName evidence="2">Uncharacterized protein</fullName>
    </submittedName>
</protein>
<comment type="caution">
    <text evidence="2">The sequence shown here is derived from an EMBL/GenBank/DDBJ whole genome shotgun (WGS) entry which is preliminary data.</text>
</comment>
<evidence type="ECO:0000313" key="2">
    <source>
        <dbReference type="EMBL" id="KAK2948826.1"/>
    </source>
</evidence>
<proteinExistence type="predicted"/>
<evidence type="ECO:0000256" key="1">
    <source>
        <dbReference type="SAM" id="MobiDB-lite"/>
    </source>
</evidence>
<feature type="region of interest" description="Disordered" evidence="1">
    <location>
        <begin position="136"/>
        <end position="155"/>
    </location>
</feature>
<accession>A0ABQ9XA75</accession>
<reference evidence="2 3" key="1">
    <citation type="journal article" date="2022" name="bioRxiv">
        <title>Genomics of Preaxostyla Flagellates Illuminates Evolutionary Transitions and the Path Towards Mitochondrial Loss.</title>
        <authorList>
            <person name="Novak L.V.F."/>
            <person name="Treitli S.C."/>
            <person name="Pyrih J."/>
            <person name="Halakuc P."/>
            <person name="Pipaliya S.V."/>
            <person name="Vacek V."/>
            <person name="Brzon O."/>
            <person name="Soukal P."/>
            <person name="Eme L."/>
            <person name="Dacks J.B."/>
            <person name="Karnkowska A."/>
            <person name="Elias M."/>
            <person name="Hampl V."/>
        </authorList>
    </citation>
    <scope>NUCLEOTIDE SEQUENCE [LARGE SCALE GENOMIC DNA]</scope>
    <source>
        <strain evidence="2">NAU3</strain>
        <tissue evidence="2">Gut</tissue>
    </source>
</reference>
<evidence type="ECO:0000313" key="3">
    <source>
        <dbReference type="Proteomes" id="UP001281761"/>
    </source>
</evidence>
<dbReference type="Proteomes" id="UP001281761">
    <property type="component" value="Unassembled WGS sequence"/>
</dbReference>